<name>A0A2T1KKM0_9GAMM</name>
<reference evidence="1 2" key="1">
    <citation type="submission" date="2018-03" db="EMBL/GenBank/DDBJ databases">
        <title>Marinobacter brunus sp. nov., a marine bacterium of Gamma-proteobacteria isolated from the surface seawater of the South China Sea.</title>
        <authorList>
            <person name="Cheng H."/>
            <person name="Wu Y.-H."/>
            <person name="Xamxidin M."/>
            <person name="Xu X.-W."/>
        </authorList>
    </citation>
    <scope>NUCLEOTIDE SEQUENCE [LARGE SCALE GENOMIC DNA]</scope>
    <source>
        <strain evidence="1 2">NH169-3</strain>
    </source>
</reference>
<dbReference type="EMBL" id="PXNP01000023">
    <property type="protein sequence ID" value="PSF10568.1"/>
    <property type="molecule type" value="Genomic_DNA"/>
</dbReference>
<accession>A0A2T1KKM0</accession>
<evidence type="ECO:0000313" key="2">
    <source>
        <dbReference type="Proteomes" id="UP000239866"/>
    </source>
</evidence>
<dbReference type="OrthoDB" id="6370497at2"/>
<proteinExistence type="predicted"/>
<comment type="caution">
    <text evidence="1">The sequence shown here is derived from an EMBL/GenBank/DDBJ whole genome shotgun (WGS) entry which is preliminary data.</text>
</comment>
<gene>
    <name evidence="1" type="ORF">C7H09_06390</name>
</gene>
<sequence length="110" mass="13078">MKRIICVTVVMWAWNNAIAEYRTELKNDAPDYYAYSYEVSSNGKIIEDSVCSEYSGPAWKGCRRYAQWEFSVKCWERGYDLRHTTGKVRQRIKKERDFFCDAKRRVTPLS</sequence>
<keyword evidence="2" id="KW-1185">Reference proteome</keyword>
<evidence type="ECO:0000313" key="1">
    <source>
        <dbReference type="EMBL" id="PSF10568.1"/>
    </source>
</evidence>
<protein>
    <submittedName>
        <fullName evidence="1">Uncharacterized protein</fullName>
    </submittedName>
</protein>
<dbReference type="Proteomes" id="UP000239866">
    <property type="component" value="Unassembled WGS sequence"/>
</dbReference>
<dbReference type="RefSeq" id="WP_106761769.1">
    <property type="nucleotide sequence ID" value="NZ_PXNP01000023.1"/>
</dbReference>
<organism evidence="1 2">
    <name type="scientific">Marinobacter fuscus</name>
    <dbReference type="NCBI Taxonomy" id="2109942"/>
    <lineage>
        <taxon>Bacteria</taxon>
        <taxon>Pseudomonadati</taxon>
        <taxon>Pseudomonadota</taxon>
        <taxon>Gammaproteobacteria</taxon>
        <taxon>Pseudomonadales</taxon>
        <taxon>Marinobacteraceae</taxon>
        <taxon>Marinobacter</taxon>
    </lineage>
</organism>
<dbReference type="AlphaFoldDB" id="A0A2T1KKM0"/>